<evidence type="ECO:0000313" key="3">
    <source>
        <dbReference type="RefSeq" id="XP_026288519.2"/>
    </source>
</evidence>
<dbReference type="PANTHER" id="PTHR10773:SF19">
    <property type="match status" value="1"/>
</dbReference>
<sequence length="584" mass="65331">MNNRASQGKRLLNALATQKQSKDNESEKPEQASHKRGQPAAASRQPPKASVRQPADRQPQIASAVKPAAAYRQPPAESAVKPAAATERQQEDVSDTISEFSPSESGILAPEFKEKLIRTKSWIDDHRNLTNAMASEFDFIDNLQALTPVLPFGTNQELTPTEIIDNITDFEGNDLIQLQPVTNTSVFMGNYLNEYTPVSDVAANILPSPNCKKRLFDCAESTDINLGTAPLETGTQSFAIPTSMLPLNAEVVPQANTLDKNENIIISSTEAPQQAEEVIAFNGGTSNGDEVDLEAESTVQDSGEQLGTSNNSVGKKRKRQAAPNVNSPTKKRQRNPSQAIAAKIKEAYNTGKPHITKRGKEREARSLKPGCTAKCRQECQARITREQRQRVFNSYYSSGNKPSQWLMISKMVRKKPVQRRTVVALSPHRKMSHLYCLPDEADNLIPVCQTMFLHTLDISVTVVQSAMNKNSPDKRGKHVLRRVRIAPALIQGVKDHIKSFPKTESHYCREGTKRQHLQENLSISKMYRMYVHNTKRSRYSTHCYPPPVSRHLHYLLQPWFLQTQERSMLSLCQMECPARRGKGE</sequence>
<proteinExistence type="predicted"/>
<gene>
    <name evidence="3 4" type="primary">LOC113213616</name>
</gene>
<evidence type="ECO:0000256" key="1">
    <source>
        <dbReference type="SAM" id="MobiDB-lite"/>
    </source>
</evidence>
<feature type="compositionally biased region" description="Basic and acidic residues" evidence="1">
    <location>
        <begin position="20"/>
        <end position="33"/>
    </location>
</feature>
<dbReference type="GeneID" id="113213616"/>
<accession>A0A6J1T4K0</accession>
<dbReference type="OrthoDB" id="6136790at2759"/>
<name>A0A6J1T4K0_FRAOC</name>
<evidence type="ECO:0000313" key="2">
    <source>
        <dbReference type="Proteomes" id="UP000504606"/>
    </source>
</evidence>
<dbReference type="AlphaFoldDB" id="A0A6J1T4K0"/>
<feature type="region of interest" description="Disordered" evidence="1">
    <location>
        <begin position="295"/>
        <end position="337"/>
    </location>
</feature>
<organism evidence="2 3">
    <name type="scientific">Frankliniella occidentalis</name>
    <name type="common">Western flower thrips</name>
    <name type="synonym">Euthrips occidentalis</name>
    <dbReference type="NCBI Taxonomy" id="133901"/>
    <lineage>
        <taxon>Eukaryota</taxon>
        <taxon>Metazoa</taxon>
        <taxon>Ecdysozoa</taxon>
        <taxon>Arthropoda</taxon>
        <taxon>Hexapoda</taxon>
        <taxon>Insecta</taxon>
        <taxon>Pterygota</taxon>
        <taxon>Neoptera</taxon>
        <taxon>Paraneoptera</taxon>
        <taxon>Thysanoptera</taxon>
        <taxon>Terebrantia</taxon>
        <taxon>Thripoidea</taxon>
        <taxon>Thripidae</taxon>
        <taxon>Frankliniella</taxon>
    </lineage>
</organism>
<dbReference type="RefSeq" id="XP_052129897.1">
    <property type="nucleotide sequence ID" value="XM_052273937.1"/>
</dbReference>
<evidence type="ECO:0000313" key="4">
    <source>
        <dbReference type="RefSeq" id="XP_052129897.1"/>
    </source>
</evidence>
<keyword evidence="2" id="KW-1185">Reference proteome</keyword>
<feature type="compositionally biased region" description="Polar residues" evidence="1">
    <location>
        <begin position="297"/>
        <end position="313"/>
    </location>
</feature>
<protein>
    <submittedName>
        <fullName evidence="3 4">Uncharacterized protein LOC113213616</fullName>
    </submittedName>
</protein>
<dbReference type="Proteomes" id="UP000504606">
    <property type="component" value="Unplaced"/>
</dbReference>
<feature type="compositionally biased region" description="Polar residues" evidence="1">
    <location>
        <begin position="95"/>
        <end position="104"/>
    </location>
</feature>
<reference evidence="3 4" key="1">
    <citation type="submission" date="2025-04" db="UniProtKB">
        <authorList>
            <consortium name="RefSeq"/>
        </authorList>
    </citation>
    <scope>IDENTIFICATION</scope>
    <source>
        <tissue evidence="3 4">Whole organism</tissue>
    </source>
</reference>
<feature type="region of interest" description="Disordered" evidence="1">
    <location>
        <begin position="1"/>
        <end position="104"/>
    </location>
</feature>
<dbReference type="RefSeq" id="XP_026288519.2">
    <property type="nucleotide sequence ID" value="XM_026432734.2"/>
</dbReference>
<dbReference type="KEGG" id="foc:113213616"/>
<dbReference type="PANTHER" id="PTHR10773">
    <property type="entry name" value="DNA-DIRECTED RNA POLYMERASES I, II, AND III SUBUNIT RPABC2"/>
    <property type="match status" value="1"/>
</dbReference>